<dbReference type="HOGENOM" id="CLU_1704024_0_0_1"/>
<dbReference type="EMBL" id="KB822698">
    <property type="protein sequence ID" value="ETI27525.1"/>
    <property type="molecule type" value="Genomic_DNA"/>
</dbReference>
<dbReference type="RefSeq" id="XP_008723931.1">
    <property type="nucleotide sequence ID" value="XM_008725709.1"/>
</dbReference>
<sequence length="154" mass="17220">MAVKAGLYSQGLTVDFQCSSGYCTFPDEIYTFGYTHSCEDIATELRCTSTQRQQNISILATDPQTQMPFDSWEIINVTDFQMGLPSGLKARDSYTDTEAYYQDRWVMAYNNDITAVELLMLNVEYVVVPQAVMTAKQATGRAEAMVPPDAHSGR</sequence>
<protein>
    <submittedName>
        <fullName evidence="1">Uncharacterized protein</fullName>
    </submittedName>
</protein>
<dbReference type="AlphaFoldDB" id="V9DL01"/>
<dbReference type="GeneID" id="19988209"/>
<evidence type="ECO:0000313" key="2">
    <source>
        <dbReference type="Proteomes" id="UP000030678"/>
    </source>
</evidence>
<gene>
    <name evidence="1" type="ORF">G647_09716</name>
</gene>
<dbReference type="Proteomes" id="UP000030678">
    <property type="component" value="Unassembled WGS sequence"/>
</dbReference>
<organism evidence="1 2">
    <name type="scientific">Cladophialophora carrionii CBS 160.54</name>
    <dbReference type="NCBI Taxonomy" id="1279043"/>
    <lineage>
        <taxon>Eukaryota</taxon>
        <taxon>Fungi</taxon>
        <taxon>Dikarya</taxon>
        <taxon>Ascomycota</taxon>
        <taxon>Pezizomycotina</taxon>
        <taxon>Eurotiomycetes</taxon>
        <taxon>Chaetothyriomycetidae</taxon>
        <taxon>Chaetothyriales</taxon>
        <taxon>Herpotrichiellaceae</taxon>
        <taxon>Cladophialophora</taxon>
    </lineage>
</organism>
<name>V9DL01_9EURO</name>
<evidence type="ECO:0000313" key="1">
    <source>
        <dbReference type="EMBL" id="ETI27525.1"/>
    </source>
</evidence>
<reference evidence="1 2" key="1">
    <citation type="submission" date="2013-03" db="EMBL/GenBank/DDBJ databases">
        <title>The Genome Sequence of Cladophialophora carrionii CBS 160.54.</title>
        <authorList>
            <consortium name="The Broad Institute Genomics Platform"/>
            <person name="Cuomo C."/>
            <person name="de Hoog S."/>
            <person name="Gorbushina A."/>
            <person name="Walker B."/>
            <person name="Young S.K."/>
            <person name="Zeng Q."/>
            <person name="Gargeya S."/>
            <person name="Fitzgerald M."/>
            <person name="Haas B."/>
            <person name="Abouelleil A."/>
            <person name="Allen A.W."/>
            <person name="Alvarado L."/>
            <person name="Arachchi H.M."/>
            <person name="Berlin A.M."/>
            <person name="Chapman S.B."/>
            <person name="Gainer-Dewar J."/>
            <person name="Goldberg J."/>
            <person name="Griggs A."/>
            <person name="Gujja S."/>
            <person name="Hansen M."/>
            <person name="Howarth C."/>
            <person name="Imamovic A."/>
            <person name="Ireland A."/>
            <person name="Larimer J."/>
            <person name="McCowan C."/>
            <person name="Murphy C."/>
            <person name="Pearson M."/>
            <person name="Poon T.W."/>
            <person name="Priest M."/>
            <person name="Roberts A."/>
            <person name="Saif S."/>
            <person name="Shea T."/>
            <person name="Sisk P."/>
            <person name="Sykes S."/>
            <person name="Wortman J."/>
            <person name="Nusbaum C."/>
            <person name="Birren B."/>
        </authorList>
    </citation>
    <scope>NUCLEOTIDE SEQUENCE [LARGE SCALE GENOMIC DNA]</scope>
    <source>
        <strain evidence="1 2">CBS 160.54</strain>
    </source>
</reference>
<proteinExistence type="predicted"/>
<dbReference type="VEuPathDB" id="FungiDB:G647_09716"/>
<accession>V9DL01</accession>